<evidence type="ECO:0000256" key="2">
    <source>
        <dbReference type="ARBA" id="ARBA00023125"/>
    </source>
</evidence>
<keyword evidence="7" id="KW-1185">Reference proteome</keyword>
<evidence type="ECO:0000313" key="6">
    <source>
        <dbReference type="EMBL" id="MBR7839357.1"/>
    </source>
</evidence>
<dbReference type="InterPro" id="IPR001647">
    <property type="entry name" value="HTH_TetR"/>
</dbReference>
<dbReference type="PROSITE" id="PS01081">
    <property type="entry name" value="HTH_TETR_1"/>
    <property type="match status" value="1"/>
</dbReference>
<reference evidence="6" key="1">
    <citation type="submission" date="2021-04" db="EMBL/GenBank/DDBJ databases">
        <title>Genome based classification of Actinospica acidithermotolerans sp. nov., an actinobacterium isolated from an Indonesian hot spring.</title>
        <authorList>
            <person name="Kusuma A.B."/>
            <person name="Putra K.E."/>
            <person name="Nafisah S."/>
            <person name="Loh J."/>
            <person name="Nouioui I."/>
            <person name="Goodfellow M."/>
        </authorList>
    </citation>
    <scope>NUCLEOTIDE SEQUENCE</scope>
    <source>
        <strain evidence="6">CSCA 57</strain>
    </source>
</reference>
<dbReference type="AlphaFoldDB" id="A0A941EWB5"/>
<evidence type="ECO:0000313" key="7">
    <source>
        <dbReference type="Proteomes" id="UP000675781"/>
    </source>
</evidence>
<dbReference type="GO" id="GO:0003700">
    <property type="term" value="F:DNA-binding transcription factor activity"/>
    <property type="evidence" value="ECO:0007669"/>
    <property type="project" value="TreeGrafter"/>
</dbReference>
<dbReference type="Gene3D" id="1.10.357.10">
    <property type="entry name" value="Tetracycline Repressor, domain 2"/>
    <property type="match status" value="1"/>
</dbReference>
<accession>A0A941EWB5</accession>
<feature type="DNA-binding region" description="H-T-H motif" evidence="4">
    <location>
        <begin position="36"/>
        <end position="55"/>
    </location>
</feature>
<organism evidence="6 7">
    <name type="scientific">Actinospica durhamensis</name>
    <dbReference type="NCBI Taxonomy" id="1508375"/>
    <lineage>
        <taxon>Bacteria</taxon>
        <taxon>Bacillati</taxon>
        <taxon>Actinomycetota</taxon>
        <taxon>Actinomycetes</taxon>
        <taxon>Catenulisporales</taxon>
        <taxon>Actinospicaceae</taxon>
        <taxon>Actinospica</taxon>
    </lineage>
</organism>
<protein>
    <submittedName>
        <fullName evidence="6">TetR/AcrR family transcriptional regulator</fullName>
    </submittedName>
</protein>
<evidence type="ECO:0000256" key="1">
    <source>
        <dbReference type="ARBA" id="ARBA00023015"/>
    </source>
</evidence>
<evidence type="ECO:0000256" key="3">
    <source>
        <dbReference type="ARBA" id="ARBA00023163"/>
    </source>
</evidence>
<sequence>APPRRPGRPRSEQVEDAILDAVISLLSQGSSYDALSMELIASTAGVGKAAIYRRWANKEALVLATLRRAFHSTPRTPPRGESVREDLIDLMRQMRHNVLESEEGAAFAVLIQTLTNNAALMHRYQETVIEPRREQYREVLRRGVAEGELRADLDVERATVMLTSTLLFVCKLYPTFEVKDDYCIGLVDDLLRGSLPR</sequence>
<dbReference type="PANTHER" id="PTHR30055">
    <property type="entry name" value="HTH-TYPE TRANSCRIPTIONAL REGULATOR RUTR"/>
    <property type="match status" value="1"/>
</dbReference>
<dbReference type="PANTHER" id="PTHR30055:SF148">
    <property type="entry name" value="TETR-FAMILY TRANSCRIPTIONAL REGULATOR"/>
    <property type="match status" value="1"/>
</dbReference>
<feature type="domain" description="HTH tetR-type" evidence="5">
    <location>
        <begin position="12"/>
        <end position="73"/>
    </location>
</feature>
<keyword evidence="2 4" id="KW-0238">DNA-binding</keyword>
<keyword evidence="3" id="KW-0804">Transcription</keyword>
<dbReference type="SUPFAM" id="SSF48498">
    <property type="entry name" value="Tetracyclin repressor-like, C-terminal domain"/>
    <property type="match status" value="1"/>
</dbReference>
<dbReference type="Pfam" id="PF16859">
    <property type="entry name" value="TetR_C_11"/>
    <property type="match status" value="1"/>
</dbReference>
<dbReference type="GO" id="GO:0000976">
    <property type="term" value="F:transcription cis-regulatory region binding"/>
    <property type="evidence" value="ECO:0007669"/>
    <property type="project" value="TreeGrafter"/>
</dbReference>
<dbReference type="Proteomes" id="UP000675781">
    <property type="component" value="Unassembled WGS sequence"/>
</dbReference>
<evidence type="ECO:0000259" key="5">
    <source>
        <dbReference type="PROSITE" id="PS50977"/>
    </source>
</evidence>
<dbReference type="PROSITE" id="PS50977">
    <property type="entry name" value="HTH_TETR_2"/>
    <property type="match status" value="1"/>
</dbReference>
<name>A0A941EWB5_9ACTN</name>
<dbReference type="InterPro" id="IPR050109">
    <property type="entry name" value="HTH-type_TetR-like_transc_reg"/>
</dbReference>
<dbReference type="Pfam" id="PF00440">
    <property type="entry name" value="TetR_N"/>
    <property type="match status" value="1"/>
</dbReference>
<dbReference type="EMBL" id="JAGSOG010000430">
    <property type="protein sequence ID" value="MBR7839357.1"/>
    <property type="molecule type" value="Genomic_DNA"/>
</dbReference>
<dbReference type="RefSeq" id="WP_212533794.1">
    <property type="nucleotide sequence ID" value="NZ_JAGSOG010000430.1"/>
</dbReference>
<proteinExistence type="predicted"/>
<dbReference type="InterPro" id="IPR011075">
    <property type="entry name" value="TetR_C"/>
</dbReference>
<feature type="non-terminal residue" evidence="6">
    <location>
        <position position="1"/>
    </location>
</feature>
<dbReference type="InterPro" id="IPR023772">
    <property type="entry name" value="DNA-bd_HTH_TetR-type_CS"/>
</dbReference>
<evidence type="ECO:0000256" key="4">
    <source>
        <dbReference type="PROSITE-ProRule" id="PRU00335"/>
    </source>
</evidence>
<gene>
    <name evidence="6" type="ORF">KDL01_39215</name>
</gene>
<dbReference type="InterPro" id="IPR036271">
    <property type="entry name" value="Tet_transcr_reg_TetR-rel_C_sf"/>
</dbReference>
<comment type="caution">
    <text evidence="6">The sequence shown here is derived from an EMBL/GenBank/DDBJ whole genome shotgun (WGS) entry which is preliminary data.</text>
</comment>
<keyword evidence="1" id="KW-0805">Transcription regulation</keyword>
<dbReference type="SUPFAM" id="SSF46689">
    <property type="entry name" value="Homeodomain-like"/>
    <property type="match status" value="1"/>
</dbReference>
<dbReference type="Gene3D" id="1.10.10.60">
    <property type="entry name" value="Homeodomain-like"/>
    <property type="match status" value="1"/>
</dbReference>
<dbReference type="InterPro" id="IPR009057">
    <property type="entry name" value="Homeodomain-like_sf"/>
</dbReference>